<proteinExistence type="predicted"/>
<dbReference type="PANTHER" id="PTHR21485:SF6">
    <property type="entry name" value="N-ACYLNEURAMINATE CYTIDYLYLTRANSFERASE-RELATED"/>
    <property type="match status" value="1"/>
</dbReference>
<dbReference type="Pfam" id="PF02348">
    <property type="entry name" value="CTP_transf_3"/>
    <property type="match status" value="1"/>
</dbReference>
<accession>A0A1H9QB84</accession>
<keyword evidence="1" id="KW-0548">Nucleotidyltransferase</keyword>
<dbReference type="NCBIfam" id="TIGR03584">
    <property type="entry name" value="PseF"/>
    <property type="match status" value="1"/>
</dbReference>
<reference evidence="1 2" key="1">
    <citation type="submission" date="2016-10" db="EMBL/GenBank/DDBJ databases">
        <authorList>
            <person name="de Groot N.N."/>
        </authorList>
    </citation>
    <scope>NUCLEOTIDE SEQUENCE [LARGE SCALE GENOMIC DNA]</scope>
    <source>
        <strain evidence="1 2">AR40</strain>
    </source>
</reference>
<dbReference type="InterPro" id="IPR020039">
    <property type="entry name" value="PseF"/>
</dbReference>
<sequence length="233" mass="26380">MSSIAIITARGGSKRIPRKNIKDFCGKPIINYSIEAALKSGLFDEVMVSTDDEEIADIARSAGANVPFMRSAETSTDTATTADVLLEVFDNYEKMGRKFDIACCIYPTAPFVTADKLKDAMNLLTTSGAQSIVPMSEFSYPPQRGLFINEDGYVKMLHPEYAQTRSQDLQKLYHECGQFYIFKVEDFKVFKDTTMENSVPYIIDPVESQDIDNESDWILAELKYKFLEEHRNK</sequence>
<gene>
    <name evidence="1" type="ORF">SAMN04487884_107102</name>
</gene>
<dbReference type="Proteomes" id="UP000182584">
    <property type="component" value="Unassembled WGS sequence"/>
</dbReference>
<dbReference type="InterPro" id="IPR029044">
    <property type="entry name" value="Nucleotide-diphossugar_trans"/>
</dbReference>
<protein>
    <submittedName>
        <fullName evidence="1">N-acylneuraminate cytidylyltransferase</fullName>
    </submittedName>
</protein>
<evidence type="ECO:0000313" key="1">
    <source>
        <dbReference type="EMBL" id="SER57697.1"/>
    </source>
</evidence>
<dbReference type="Gene3D" id="3.90.550.10">
    <property type="entry name" value="Spore Coat Polysaccharide Biosynthesis Protein SpsA, Chain A"/>
    <property type="match status" value="1"/>
</dbReference>
<dbReference type="SUPFAM" id="SSF53448">
    <property type="entry name" value="Nucleotide-diphospho-sugar transferases"/>
    <property type="match status" value="1"/>
</dbReference>
<dbReference type="InterPro" id="IPR050793">
    <property type="entry name" value="CMP-NeuNAc_synthase"/>
</dbReference>
<dbReference type="PANTHER" id="PTHR21485">
    <property type="entry name" value="HAD SUPERFAMILY MEMBERS CMAS AND KDSC"/>
    <property type="match status" value="1"/>
</dbReference>
<dbReference type="EMBL" id="FOGJ01000007">
    <property type="protein sequence ID" value="SER57697.1"/>
    <property type="molecule type" value="Genomic_DNA"/>
</dbReference>
<evidence type="ECO:0000313" key="2">
    <source>
        <dbReference type="Proteomes" id="UP000182584"/>
    </source>
</evidence>
<dbReference type="eggNOG" id="COG1083">
    <property type="taxonomic scope" value="Bacteria"/>
</dbReference>
<dbReference type="RefSeq" id="WP_022752675.1">
    <property type="nucleotide sequence ID" value="NZ_FOGJ01000007.1"/>
</dbReference>
<organism evidence="1 2">
    <name type="scientific">Butyrivibrio fibrisolvens</name>
    <dbReference type="NCBI Taxonomy" id="831"/>
    <lineage>
        <taxon>Bacteria</taxon>
        <taxon>Bacillati</taxon>
        <taxon>Bacillota</taxon>
        <taxon>Clostridia</taxon>
        <taxon>Lachnospirales</taxon>
        <taxon>Lachnospiraceae</taxon>
        <taxon>Butyrivibrio</taxon>
    </lineage>
</organism>
<dbReference type="GO" id="GO:0008781">
    <property type="term" value="F:N-acylneuraminate cytidylyltransferase activity"/>
    <property type="evidence" value="ECO:0007669"/>
    <property type="project" value="TreeGrafter"/>
</dbReference>
<dbReference type="InterPro" id="IPR003329">
    <property type="entry name" value="Cytidylyl_trans"/>
</dbReference>
<name>A0A1H9QB84_BUTFI</name>
<dbReference type="AlphaFoldDB" id="A0A1H9QB84"/>
<dbReference type="CDD" id="cd02513">
    <property type="entry name" value="CMP-NeuAc_Synthase"/>
    <property type="match status" value="1"/>
</dbReference>
<dbReference type="OrthoDB" id="9805604at2"/>
<keyword evidence="1" id="KW-0808">Transferase</keyword>